<name>A0A1V6TB61_9EURO</name>
<dbReference type="AlphaFoldDB" id="A0A1V6TB61"/>
<dbReference type="STRING" id="303698.A0A1V6TB61"/>
<dbReference type="GO" id="GO:0006355">
    <property type="term" value="P:regulation of DNA-templated transcription"/>
    <property type="evidence" value="ECO:0007669"/>
    <property type="project" value="InterPro"/>
</dbReference>
<keyword evidence="3" id="KW-1185">Reference proteome</keyword>
<feature type="compositionally biased region" description="Basic and acidic residues" evidence="1">
    <location>
        <begin position="397"/>
        <end position="408"/>
    </location>
</feature>
<comment type="caution">
    <text evidence="2">The sequence shown here is derived from an EMBL/GenBank/DDBJ whole genome shotgun (WGS) entry which is preliminary data.</text>
</comment>
<dbReference type="InterPro" id="IPR039327">
    <property type="entry name" value="CON7-like"/>
</dbReference>
<evidence type="ECO:0000313" key="2">
    <source>
        <dbReference type="EMBL" id="OQE23605.1"/>
    </source>
</evidence>
<gene>
    <name evidence="2" type="ORF">PENSTE_c008G08650</name>
</gene>
<evidence type="ECO:0008006" key="4">
    <source>
        <dbReference type="Google" id="ProtNLM"/>
    </source>
</evidence>
<dbReference type="Proteomes" id="UP000191285">
    <property type="component" value="Unassembled WGS sequence"/>
</dbReference>
<dbReference type="PANTHER" id="PTHR36167:SF4">
    <property type="entry name" value="FUNGAL N-TERMINAL DOMAIN-CONTAINING PROTEIN"/>
    <property type="match status" value="1"/>
</dbReference>
<sequence>MAEVLGTVAAALQVAELGGRLSVKLCTFAHKYKNASKALRSLSNDVALTCSVLRQLSDSLGQDDLVSLYSPDAFATAQDVLEECKKVFRDLESEIEQQHPDPSSSKSRLEKATRKIWFLMNEPRLDAVAGNLERLKSTMLLMLNVVIYAGQLRSRREMNTAQEQRELLQVLAVEKIESEKKFQQLTTSIQFFNLNVQTHGNDPTYTSQGLPKRNDELEHYCDMVKAVLGNIDTAQRFLDENRYKRLKDGFINLHHFEATDMSQKHGIKASQLFSQLGIPPPQPQIEPPESDYPMKALKRKRARKAKSTYVRPDTDFGLPEASMPPGNWTEMNKYPQPPARLEHDGCGWSLDFSPLDNPEIMENFDYDTFLDNDAEFGSGFNPRITDETGVSAEAPLEESKPGKRDPEKPPPLGDVSLDNPDIWILRWTTLRKEELH</sequence>
<evidence type="ECO:0000313" key="3">
    <source>
        <dbReference type="Proteomes" id="UP000191285"/>
    </source>
</evidence>
<protein>
    <recommendedName>
        <fullName evidence="4">Fungal N-terminal domain-containing protein</fullName>
    </recommendedName>
</protein>
<proteinExistence type="predicted"/>
<evidence type="ECO:0000256" key="1">
    <source>
        <dbReference type="SAM" id="MobiDB-lite"/>
    </source>
</evidence>
<dbReference type="PANTHER" id="PTHR36167">
    <property type="entry name" value="C2H2 FINGER DOMAIN TRANSCRIPTION FACTOR (EUROFUNG)-RELATED"/>
    <property type="match status" value="1"/>
</dbReference>
<reference evidence="3" key="1">
    <citation type="journal article" date="2017" name="Nat. Microbiol.">
        <title>Global analysis of biosynthetic gene clusters reveals vast potential of secondary metabolite production in Penicillium species.</title>
        <authorList>
            <person name="Nielsen J.C."/>
            <person name="Grijseels S."/>
            <person name="Prigent S."/>
            <person name="Ji B."/>
            <person name="Dainat J."/>
            <person name="Nielsen K.F."/>
            <person name="Frisvad J.C."/>
            <person name="Workman M."/>
            <person name="Nielsen J."/>
        </authorList>
    </citation>
    <scope>NUCLEOTIDE SEQUENCE [LARGE SCALE GENOMIC DNA]</scope>
    <source>
        <strain evidence="3">IBT 24891</strain>
    </source>
</reference>
<dbReference type="OrthoDB" id="5431013at2759"/>
<feature type="region of interest" description="Disordered" evidence="1">
    <location>
        <begin position="377"/>
        <end position="418"/>
    </location>
</feature>
<organism evidence="2 3">
    <name type="scientific">Penicillium steckii</name>
    <dbReference type="NCBI Taxonomy" id="303698"/>
    <lineage>
        <taxon>Eukaryota</taxon>
        <taxon>Fungi</taxon>
        <taxon>Dikarya</taxon>
        <taxon>Ascomycota</taxon>
        <taxon>Pezizomycotina</taxon>
        <taxon>Eurotiomycetes</taxon>
        <taxon>Eurotiomycetidae</taxon>
        <taxon>Eurotiales</taxon>
        <taxon>Aspergillaceae</taxon>
        <taxon>Penicillium</taxon>
    </lineage>
</organism>
<dbReference type="EMBL" id="MLKD01000008">
    <property type="protein sequence ID" value="OQE23605.1"/>
    <property type="molecule type" value="Genomic_DNA"/>
</dbReference>
<accession>A0A1V6TB61</accession>